<dbReference type="PANTHER" id="PTHR30086:SF20">
    <property type="entry name" value="ARGININE EXPORTER PROTEIN ARGO-RELATED"/>
    <property type="match status" value="1"/>
</dbReference>
<evidence type="ECO:0000256" key="4">
    <source>
        <dbReference type="ARBA" id="ARBA00022989"/>
    </source>
</evidence>
<evidence type="ECO:0000313" key="8">
    <source>
        <dbReference type="Proteomes" id="UP001139534"/>
    </source>
</evidence>
<evidence type="ECO:0000313" key="7">
    <source>
        <dbReference type="EMBL" id="MCK8486940.1"/>
    </source>
</evidence>
<evidence type="ECO:0000256" key="5">
    <source>
        <dbReference type="ARBA" id="ARBA00023136"/>
    </source>
</evidence>
<evidence type="ECO:0000256" key="1">
    <source>
        <dbReference type="ARBA" id="ARBA00004651"/>
    </source>
</evidence>
<evidence type="ECO:0000256" key="2">
    <source>
        <dbReference type="ARBA" id="ARBA00022475"/>
    </source>
</evidence>
<keyword evidence="8" id="KW-1185">Reference proteome</keyword>
<dbReference type="InterPro" id="IPR001123">
    <property type="entry name" value="LeuE-type"/>
</dbReference>
<evidence type="ECO:0000256" key="6">
    <source>
        <dbReference type="SAM" id="Phobius"/>
    </source>
</evidence>
<keyword evidence="3 6" id="KW-0812">Transmembrane</keyword>
<protein>
    <submittedName>
        <fullName evidence="7">LysE family translocator</fullName>
    </submittedName>
</protein>
<organism evidence="7 8">
    <name type="scientific">Paenibacillus mellifer</name>
    <dbReference type="NCBI Taxonomy" id="2937794"/>
    <lineage>
        <taxon>Bacteria</taxon>
        <taxon>Bacillati</taxon>
        <taxon>Bacillota</taxon>
        <taxon>Bacilli</taxon>
        <taxon>Bacillales</taxon>
        <taxon>Paenibacillaceae</taxon>
        <taxon>Paenibacillus</taxon>
    </lineage>
</organism>
<proteinExistence type="predicted"/>
<name>A0A9X1XVT2_9BACL</name>
<dbReference type="AlphaFoldDB" id="A0A9X1XVT2"/>
<feature type="transmembrane region" description="Helical" evidence="6">
    <location>
        <begin position="12"/>
        <end position="32"/>
    </location>
</feature>
<keyword evidence="4 6" id="KW-1133">Transmembrane helix</keyword>
<reference evidence="7" key="1">
    <citation type="submission" date="2022-04" db="EMBL/GenBank/DDBJ databases">
        <authorList>
            <person name="Seo M.-J."/>
        </authorList>
    </citation>
    <scope>NUCLEOTIDE SEQUENCE</scope>
    <source>
        <strain evidence="7">MBLB2552</strain>
    </source>
</reference>
<comment type="caution">
    <text evidence="7">The sequence shown here is derived from an EMBL/GenBank/DDBJ whole genome shotgun (WGS) entry which is preliminary data.</text>
</comment>
<sequence length="222" mass="23862">MRGNASLLLRGFKFGMLLQLAVGPVCLFIFQTGSRQGYGAAATGVLGVTLVDAMFMGAAMLGVSTLLGRGRIRSILKWCSVIVVGLFGFSTVLSAFPMEMEMEMEMETEALPFLSLPKLDFDGSYGVYAFLLTASNPLTILFWAGVFGSKITEPGLDLSRSRLRWFALGALLATFGFLNLIALIGSLANAYIPPHLTGGLNLIVGLVLIAYALRMAITRHKP</sequence>
<feature type="transmembrane region" description="Helical" evidence="6">
    <location>
        <begin position="75"/>
        <end position="96"/>
    </location>
</feature>
<feature type="transmembrane region" description="Helical" evidence="6">
    <location>
        <begin position="165"/>
        <end position="192"/>
    </location>
</feature>
<dbReference type="GO" id="GO:0015171">
    <property type="term" value="F:amino acid transmembrane transporter activity"/>
    <property type="evidence" value="ECO:0007669"/>
    <property type="project" value="TreeGrafter"/>
</dbReference>
<feature type="transmembrane region" description="Helical" evidence="6">
    <location>
        <begin position="125"/>
        <end position="144"/>
    </location>
</feature>
<dbReference type="PANTHER" id="PTHR30086">
    <property type="entry name" value="ARGININE EXPORTER PROTEIN ARGO"/>
    <property type="match status" value="1"/>
</dbReference>
<keyword evidence="5 6" id="KW-0472">Membrane</keyword>
<feature type="transmembrane region" description="Helical" evidence="6">
    <location>
        <begin position="38"/>
        <end position="63"/>
    </location>
</feature>
<evidence type="ECO:0000256" key="3">
    <source>
        <dbReference type="ARBA" id="ARBA00022692"/>
    </source>
</evidence>
<keyword evidence="2" id="KW-1003">Cell membrane</keyword>
<feature type="transmembrane region" description="Helical" evidence="6">
    <location>
        <begin position="198"/>
        <end position="217"/>
    </location>
</feature>
<dbReference type="GO" id="GO:0005886">
    <property type="term" value="C:plasma membrane"/>
    <property type="evidence" value="ECO:0007669"/>
    <property type="project" value="UniProtKB-SubCell"/>
</dbReference>
<dbReference type="Proteomes" id="UP001139534">
    <property type="component" value="Unassembled WGS sequence"/>
</dbReference>
<dbReference type="EMBL" id="JALPRK010000004">
    <property type="protein sequence ID" value="MCK8486940.1"/>
    <property type="molecule type" value="Genomic_DNA"/>
</dbReference>
<accession>A0A9X1XVT2</accession>
<gene>
    <name evidence="7" type="ORF">M0651_07085</name>
</gene>
<dbReference type="Pfam" id="PF01810">
    <property type="entry name" value="LysE"/>
    <property type="match status" value="1"/>
</dbReference>
<dbReference type="RefSeq" id="WP_248551142.1">
    <property type="nucleotide sequence ID" value="NZ_JALPRK010000004.1"/>
</dbReference>
<comment type="subcellular location">
    <subcellularLocation>
        <location evidence="1">Cell membrane</location>
        <topology evidence="1">Multi-pass membrane protein</topology>
    </subcellularLocation>
</comment>